<comment type="caution">
    <text evidence="1">The sequence shown here is derived from an EMBL/GenBank/DDBJ whole genome shotgun (WGS) entry which is preliminary data.</text>
</comment>
<organism evidence="1 2">
    <name type="scientific">Choristoneura fumiferana</name>
    <name type="common">Spruce budworm moth</name>
    <name type="synonym">Archips fumiferana</name>
    <dbReference type="NCBI Taxonomy" id="7141"/>
    <lineage>
        <taxon>Eukaryota</taxon>
        <taxon>Metazoa</taxon>
        <taxon>Ecdysozoa</taxon>
        <taxon>Arthropoda</taxon>
        <taxon>Hexapoda</taxon>
        <taxon>Insecta</taxon>
        <taxon>Pterygota</taxon>
        <taxon>Neoptera</taxon>
        <taxon>Endopterygota</taxon>
        <taxon>Lepidoptera</taxon>
        <taxon>Glossata</taxon>
        <taxon>Ditrysia</taxon>
        <taxon>Tortricoidea</taxon>
        <taxon>Tortricidae</taxon>
        <taxon>Tortricinae</taxon>
        <taxon>Choristoneura</taxon>
    </lineage>
</organism>
<gene>
    <name evidence="1" type="ORF">MSG28_012861</name>
</gene>
<evidence type="ECO:0000313" key="1">
    <source>
        <dbReference type="EMBL" id="KAI8423855.1"/>
    </source>
</evidence>
<proteinExistence type="predicted"/>
<name>A0ACC0JIA6_CHOFU</name>
<reference evidence="1 2" key="1">
    <citation type="journal article" date="2022" name="Genome Biol. Evol.">
        <title>The Spruce Budworm Genome: Reconstructing the Evolutionary History of Antifreeze Proteins.</title>
        <authorList>
            <person name="Beliveau C."/>
            <person name="Gagne P."/>
            <person name="Picq S."/>
            <person name="Vernygora O."/>
            <person name="Keeling C.I."/>
            <person name="Pinkney K."/>
            <person name="Doucet D."/>
            <person name="Wen F."/>
            <person name="Johnston J.S."/>
            <person name="Maaroufi H."/>
            <person name="Boyle B."/>
            <person name="Laroche J."/>
            <person name="Dewar K."/>
            <person name="Juretic N."/>
            <person name="Blackburn G."/>
            <person name="Nisole A."/>
            <person name="Brunet B."/>
            <person name="Brandao M."/>
            <person name="Lumley L."/>
            <person name="Duan J."/>
            <person name="Quan G."/>
            <person name="Lucarotti C.J."/>
            <person name="Roe A.D."/>
            <person name="Sperling F.A.H."/>
            <person name="Levesque R.C."/>
            <person name="Cusson M."/>
        </authorList>
    </citation>
    <scope>NUCLEOTIDE SEQUENCE [LARGE SCALE GENOMIC DNA]</scope>
    <source>
        <strain evidence="1">Glfc:IPQL:Cfum</strain>
    </source>
</reference>
<keyword evidence="2" id="KW-1185">Reference proteome</keyword>
<sequence>MVVAIRADLAQGPTTCKLLLQKGSRNGSNNFDEIWLRSWQRCMPSPFRSMCLSRVCVWSCSRSARSTISTHIDSFTDLGLHDKRICTRNDSFTDHGFHDKHIKVEVSSEFYSSEDRDWERIVGGTKAANGSYPYQASLRVWGVWHFCGASILTPRVILTAAHCVDRMRPEYLKVVVGTNQLRAGGTAYSIRKIVRHADYDDDIITNDIAIVFTEKEMEFSSTVDAIELNDEPVEKGEELVLTGWGTTSYPGRLPNDLMQIQLRAITYEECKEAHKNINAVFETQICALTKAGEGACHGDSGGPLVREGRQIGVVSWGIPCARGKPDVYTKVEAFMGWIEKTLLDDDEDHWMFIKKRKTNRHRSIHV</sequence>
<accession>A0ACC0JIA6</accession>
<protein>
    <submittedName>
        <fullName evidence="1">Uncharacterized protein</fullName>
    </submittedName>
</protein>
<dbReference type="Proteomes" id="UP001064048">
    <property type="component" value="Chromosome 22"/>
</dbReference>
<dbReference type="EMBL" id="CM046122">
    <property type="protein sequence ID" value="KAI8423855.1"/>
    <property type="molecule type" value="Genomic_DNA"/>
</dbReference>
<evidence type="ECO:0000313" key="2">
    <source>
        <dbReference type="Proteomes" id="UP001064048"/>
    </source>
</evidence>